<dbReference type="Proteomes" id="UP001562159">
    <property type="component" value="Unassembled WGS sequence"/>
</dbReference>
<reference evidence="4 5" key="1">
    <citation type="submission" date="2024-07" db="EMBL/GenBank/DDBJ databases">
        <title>Molecular mechanisms and environmental adaptations of flagellar loss and biofilm growth of Rhodanobacter under environmental stress.</title>
        <authorList>
            <person name="Chen M."/>
        </authorList>
    </citation>
    <scope>NUCLEOTIDE SEQUENCE [LARGE SCALE GENOMIC DNA]</scope>
    <source>
        <strain evidence="4 5">RS22</strain>
    </source>
</reference>
<dbReference type="InterPro" id="IPR033645">
    <property type="entry name" value="VirB9/CagX/TrbG_C"/>
</dbReference>
<feature type="signal peptide" evidence="3">
    <location>
        <begin position="1"/>
        <end position="19"/>
    </location>
</feature>
<dbReference type="InterPro" id="IPR014148">
    <property type="entry name" value="VirB9"/>
</dbReference>
<dbReference type="InterPro" id="IPR010258">
    <property type="entry name" value="Conjugal_tfr_TrbG/VirB9/CagX"/>
</dbReference>
<dbReference type="NCBIfam" id="TIGR02781">
    <property type="entry name" value="VirB9"/>
    <property type="match status" value="1"/>
</dbReference>
<feature type="chain" id="PRO_5047223104" evidence="3">
    <location>
        <begin position="20"/>
        <end position="295"/>
    </location>
</feature>
<dbReference type="EMBL" id="JBGBPY010000002">
    <property type="protein sequence ID" value="MEY2184372.1"/>
    <property type="molecule type" value="Genomic_DNA"/>
</dbReference>
<protein>
    <submittedName>
        <fullName evidence="4">P-type conjugative transfer protein VirB9</fullName>
    </submittedName>
</protein>
<comment type="caution">
    <text evidence="4">The sequence shown here is derived from an EMBL/GenBank/DDBJ whole genome shotgun (WGS) entry which is preliminary data.</text>
</comment>
<comment type="similarity">
    <text evidence="1">Belongs to the TrbG/VirB9 family.</text>
</comment>
<evidence type="ECO:0000313" key="4">
    <source>
        <dbReference type="EMBL" id="MEY2184372.1"/>
    </source>
</evidence>
<sequence length="295" mass="31876">MSRLAILLALLVATVPAFAMDQPKGTAYDTRIQYVNYNQDDVVEVNSYPGIATQIVFAPGEVVQDMSSGFSQGWQASTSANSVYLKPQSVKLSDNTIAEPTAGKWNTNLMVTTNRHVYSFLLVLHTAPASGKLVYNPKVAFRITFRYPGDEAAAAKLAAAKAATQAKLDTASKPVPANWKYSMQVGKKSESIAPTMAYDDGRFTYLRFPGNRDFPAAFVAADDGSESIVNSHIDPAHPDVLVVHRVARELVLRLGNEVVGVFNDAFDPYGKPATTGTTIKGVTRVIRGQDTGAEQ</sequence>
<dbReference type="Gene3D" id="2.60.40.2500">
    <property type="match status" value="1"/>
</dbReference>
<dbReference type="Pfam" id="PF03524">
    <property type="entry name" value="CagX"/>
    <property type="match status" value="1"/>
</dbReference>
<dbReference type="CDD" id="cd06911">
    <property type="entry name" value="VirB9_CagX_TrbG"/>
    <property type="match status" value="1"/>
</dbReference>
<evidence type="ECO:0000256" key="3">
    <source>
        <dbReference type="SAM" id="SignalP"/>
    </source>
</evidence>
<evidence type="ECO:0000313" key="5">
    <source>
        <dbReference type="Proteomes" id="UP001562159"/>
    </source>
</evidence>
<organism evidence="4 5">
    <name type="scientific">Rhodanobacter humi</name>
    <dbReference type="NCBI Taxonomy" id="1888173"/>
    <lineage>
        <taxon>Bacteria</taxon>
        <taxon>Pseudomonadati</taxon>
        <taxon>Pseudomonadota</taxon>
        <taxon>Gammaproteobacteria</taxon>
        <taxon>Lysobacterales</taxon>
        <taxon>Rhodanobacteraceae</taxon>
        <taxon>Rhodanobacter</taxon>
    </lineage>
</organism>
<proteinExistence type="inferred from homology"/>
<keyword evidence="5" id="KW-1185">Reference proteome</keyword>
<dbReference type="InterPro" id="IPR038161">
    <property type="entry name" value="VirB9/CagX/TrbG_C_sf"/>
</dbReference>
<evidence type="ECO:0000256" key="2">
    <source>
        <dbReference type="ARBA" id="ARBA00022729"/>
    </source>
</evidence>
<name>A0ABV4AVF4_9GAMM</name>
<keyword evidence="2 3" id="KW-0732">Signal</keyword>
<accession>A0ABV4AVF4</accession>
<evidence type="ECO:0000256" key="1">
    <source>
        <dbReference type="ARBA" id="ARBA00006135"/>
    </source>
</evidence>
<gene>
    <name evidence="4" type="primary">virB9</name>
    <name evidence="4" type="ORF">AB7878_18340</name>
</gene>